<organism evidence="3 4">
    <name type="scientific">Mycolicibacterium duvalii</name>
    <dbReference type="NCBI Taxonomy" id="39688"/>
    <lineage>
        <taxon>Bacteria</taxon>
        <taxon>Bacillati</taxon>
        <taxon>Actinomycetota</taxon>
        <taxon>Actinomycetes</taxon>
        <taxon>Mycobacteriales</taxon>
        <taxon>Mycobacteriaceae</taxon>
        <taxon>Mycolicibacterium</taxon>
    </lineage>
</organism>
<feature type="signal peptide" evidence="2">
    <location>
        <begin position="1"/>
        <end position="38"/>
    </location>
</feature>
<evidence type="ECO:0000313" key="4">
    <source>
        <dbReference type="Proteomes" id="UP000467006"/>
    </source>
</evidence>
<gene>
    <name evidence="3" type="ORF">MDUV_53120</name>
</gene>
<evidence type="ECO:0000256" key="1">
    <source>
        <dbReference type="SAM" id="MobiDB-lite"/>
    </source>
</evidence>
<dbReference type="EMBL" id="AP022563">
    <property type="protein sequence ID" value="BBX20452.1"/>
    <property type="molecule type" value="Genomic_DNA"/>
</dbReference>
<accession>A0A7I7KAR4</accession>
<reference evidence="3 4" key="1">
    <citation type="journal article" date="2019" name="Emerg. Microbes Infect.">
        <title>Comprehensive subspecies identification of 175 nontuberculous mycobacteria species based on 7547 genomic profiles.</title>
        <authorList>
            <person name="Matsumoto Y."/>
            <person name="Kinjo T."/>
            <person name="Motooka D."/>
            <person name="Nabeya D."/>
            <person name="Jung N."/>
            <person name="Uechi K."/>
            <person name="Horii T."/>
            <person name="Iida T."/>
            <person name="Fujita J."/>
            <person name="Nakamura S."/>
        </authorList>
    </citation>
    <scope>NUCLEOTIDE SEQUENCE [LARGE SCALE GENOMIC DNA]</scope>
    <source>
        <strain evidence="3 4">JCM 6396</strain>
    </source>
</reference>
<dbReference type="KEGG" id="mdu:MDUV_53120"/>
<feature type="chain" id="PRO_5029580661" evidence="2">
    <location>
        <begin position="39"/>
        <end position="139"/>
    </location>
</feature>
<protein>
    <submittedName>
        <fullName evidence="3">Uncharacterized protein</fullName>
    </submittedName>
</protein>
<dbReference type="RefSeq" id="WP_133117668.1">
    <property type="nucleotide sequence ID" value="NZ_AP022563.1"/>
</dbReference>
<proteinExistence type="predicted"/>
<feature type="compositionally biased region" description="Polar residues" evidence="1">
    <location>
        <begin position="127"/>
        <end position="139"/>
    </location>
</feature>
<dbReference type="OrthoDB" id="507754at2"/>
<dbReference type="AlphaFoldDB" id="A0A7I7KAR4"/>
<dbReference type="Proteomes" id="UP000467006">
    <property type="component" value="Chromosome"/>
</dbReference>
<name>A0A7I7KAR4_9MYCO</name>
<feature type="compositionally biased region" description="Polar residues" evidence="1">
    <location>
        <begin position="54"/>
        <end position="77"/>
    </location>
</feature>
<feature type="compositionally biased region" description="Polar residues" evidence="1">
    <location>
        <begin position="84"/>
        <end position="93"/>
    </location>
</feature>
<keyword evidence="4" id="KW-1185">Reference proteome</keyword>
<feature type="region of interest" description="Disordered" evidence="1">
    <location>
        <begin position="34"/>
        <end position="139"/>
    </location>
</feature>
<evidence type="ECO:0000313" key="3">
    <source>
        <dbReference type="EMBL" id="BBX20452.1"/>
    </source>
</evidence>
<sequence>MAVDARTVTRKARFGVLGVGALALTAAALTFGAGTAGADPNDPAHQEFSPDGQVRSSQAASVSGSEPCVTSTGTAGTSDVRVTDVSTPKQTASEAGPEWVGSDGWQASGLTRSNPWGGAFDPRNVGTGPQCSPVTASGF</sequence>
<keyword evidence="2" id="KW-0732">Signal</keyword>
<evidence type="ECO:0000256" key="2">
    <source>
        <dbReference type="SAM" id="SignalP"/>
    </source>
</evidence>